<dbReference type="Pfam" id="PF21732">
    <property type="entry name" value="DUF6864"/>
    <property type="match status" value="1"/>
</dbReference>
<organism evidence="1 2">
    <name type="scientific">Tumebacillus amylolyticus</name>
    <dbReference type="NCBI Taxonomy" id="2801339"/>
    <lineage>
        <taxon>Bacteria</taxon>
        <taxon>Bacillati</taxon>
        <taxon>Bacillota</taxon>
        <taxon>Bacilli</taxon>
        <taxon>Bacillales</taxon>
        <taxon>Alicyclobacillaceae</taxon>
        <taxon>Tumebacillus</taxon>
    </lineage>
</organism>
<sequence length="123" mass="14078">MLGQVELKVGNYSVLDSGSVMVYDNEPLEFCLDDGDGKLTVRCVFEEIEDVETGRLLEGESSDNESTWRFVNFNSRLGIGSRKPVEVGVYNERKLYLKYFISTPKNAYKVFHYTWYLGKVARG</sequence>
<proteinExistence type="predicted"/>
<dbReference type="RefSeq" id="WP_201635125.1">
    <property type="nucleotide sequence ID" value="NZ_JAEQNB010000003.1"/>
</dbReference>
<evidence type="ECO:0000313" key="2">
    <source>
        <dbReference type="Proteomes" id="UP000602284"/>
    </source>
</evidence>
<protein>
    <submittedName>
        <fullName evidence="1">Uncharacterized protein</fullName>
    </submittedName>
</protein>
<accession>A0ABS1JCC9</accession>
<gene>
    <name evidence="1" type="ORF">JJB07_11535</name>
</gene>
<dbReference type="InterPro" id="IPR049197">
    <property type="entry name" value="DUF6864"/>
</dbReference>
<dbReference type="Proteomes" id="UP000602284">
    <property type="component" value="Unassembled WGS sequence"/>
</dbReference>
<evidence type="ECO:0000313" key="1">
    <source>
        <dbReference type="EMBL" id="MBL0387283.1"/>
    </source>
</evidence>
<name>A0ABS1JCC9_9BACL</name>
<keyword evidence="2" id="KW-1185">Reference proteome</keyword>
<reference evidence="1 2" key="1">
    <citation type="submission" date="2021-01" db="EMBL/GenBank/DDBJ databases">
        <title>Tumebacillus sp. strain ITR2 16S ribosomal RNA gene Genome sequencing and assembly.</title>
        <authorList>
            <person name="Kang M."/>
        </authorList>
    </citation>
    <scope>NUCLEOTIDE SEQUENCE [LARGE SCALE GENOMIC DNA]</scope>
    <source>
        <strain evidence="1 2">ITR2</strain>
    </source>
</reference>
<dbReference type="EMBL" id="JAEQNB010000003">
    <property type="protein sequence ID" value="MBL0387283.1"/>
    <property type="molecule type" value="Genomic_DNA"/>
</dbReference>
<comment type="caution">
    <text evidence="1">The sequence shown here is derived from an EMBL/GenBank/DDBJ whole genome shotgun (WGS) entry which is preliminary data.</text>
</comment>